<evidence type="ECO:0000256" key="3">
    <source>
        <dbReference type="ARBA" id="ARBA00022448"/>
    </source>
</evidence>
<dbReference type="RefSeq" id="WP_184294013.1">
    <property type="nucleotide sequence ID" value="NZ_JACHXO010000001.1"/>
</dbReference>
<name>A0ABR6GLQ9_9BURK</name>
<keyword evidence="6" id="KW-0472">Membrane</keyword>
<keyword evidence="3" id="KW-0813">Transport</keyword>
<evidence type="ECO:0000256" key="5">
    <source>
        <dbReference type="ARBA" id="ARBA00022692"/>
    </source>
</evidence>
<dbReference type="Pfam" id="PF02321">
    <property type="entry name" value="OEP"/>
    <property type="match status" value="2"/>
</dbReference>
<evidence type="ECO:0000256" key="2">
    <source>
        <dbReference type="ARBA" id="ARBA00007613"/>
    </source>
</evidence>
<evidence type="ECO:0000256" key="7">
    <source>
        <dbReference type="ARBA" id="ARBA00023237"/>
    </source>
</evidence>
<evidence type="ECO:0000313" key="8">
    <source>
        <dbReference type="EMBL" id="MBB3193053.1"/>
    </source>
</evidence>
<evidence type="ECO:0000256" key="6">
    <source>
        <dbReference type="ARBA" id="ARBA00023136"/>
    </source>
</evidence>
<dbReference type="InterPro" id="IPR051906">
    <property type="entry name" value="TolC-like"/>
</dbReference>
<evidence type="ECO:0000256" key="4">
    <source>
        <dbReference type="ARBA" id="ARBA00022452"/>
    </source>
</evidence>
<reference evidence="8 9" key="1">
    <citation type="submission" date="2020-08" db="EMBL/GenBank/DDBJ databases">
        <title>Genomic Encyclopedia of Type Strains, Phase III (KMG-III): the genomes of soil and plant-associated and newly described type strains.</title>
        <authorList>
            <person name="Whitman W."/>
        </authorList>
    </citation>
    <scope>NUCLEOTIDE SEQUENCE [LARGE SCALE GENOMIC DNA]</scope>
    <source>
        <strain evidence="8 9">CECT 7247</strain>
    </source>
</reference>
<keyword evidence="4" id="KW-1134">Transmembrane beta strand</keyword>
<keyword evidence="7" id="KW-0998">Cell outer membrane</keyword>
<keyword evidence="5" id="KW-0812">Transmembrane</keyword>
<organism evidence="8 9">
    <name type="scientific">Roseateles terrae</name>
    <dbReference type="NCBI Taxonomy" id="431060"/>
    <lineage>
        <taxon>Bacteria</taxon>
        <taxon>Pseudomonadati</taxon>
        <taxon>Pseudomonadota</taxon>
        <taxon>Betaproteobacteria</taxon>
        <taxon>Burkholderiales</taxon>
        <taxon>Sphaerotilaceae</taxon>
        <taxon>Roseateles</taxon>
    </lineage>
</organism>
<keyword evidence="9" id="KW-1185">Reference proteome</keyword>
<dbReference type="InterPro" id="IPR003423">
    <property type="entry name" value="OMP_efflux"/>
</dbReference>
<comment type="caution">
    <text evidence="8">The sequence shown here is derived from an EMBL/GenBank/DDBJ whole genome shotgun (WGS) entry which is preliminary data.</text>
</comment>
<comment type="similarity">
    <text evidence="2">Belongs to the outer membrane factor (OMF) (TC 1.B.17) family.</text>
</comment>
<proteinExistence type="inferred from homology"/>
<dbReference type="Gene3D" id="1.20.1600.10">
    <property type="entry name" value="Outer membrane efflux proteins (OEP)"/>
    <property type="match status" value="1"/>
</dbReference>
<evidence type="ECO:0000313" key="9">
    <source>
        <dbReference type="Proteomes" id="UP000574369"/>
    </source>
</evidence>
<dbReference type="PANTHER" id="PTHR30026:SF22">
    <property type="entry name" value="OUTER MEMBRANE EFFLUX PROTEIN"/>
    <property type="match status" value="1"/>
</dbReference>
<gene>
    <name evidence="8" type="ORF">FHS28_000418</name>
</gene>
<comment type="subcellular location">
    <subcellularLocation>
        <location evidence="1">Cell outer membrane</location>
    </subcellularLocation>
</comment>
<evidence type="ECO:0000256" key="1">
    <source>
        <dbReference type="ARBA" id="ARBA00004442"/>
    </source>
</evidence>
<dbReference type="Proteomes" id="UP000574369">
    <property type="component" value="Unassembled WGS sequence"/>
</dbReference>
<dbReference type="EMBL" id="JACHXO010000001">
    <property type="protein sequence ID" value="MBB3193053.1"/>
    <property type="molecule type" value="Genomic_DNA"/>
</dbReference>
<protein>
    <submittedName>
        <fullName evidence="8">Adhesin transport system outer membrane protein</fullName>
    </submittedName>
</protein>
<dbReference type="SUPFAM" id="SSF56954">
    <property type="entry name" value="Outer membrane efflux proteins (OEP)"/>
    <property type="match status" value="1"/>
</dbReference>
<sequence>MAVPGLGYGSSDPVTTAVAEPATSALTAAVTSDPVSKEASDSDDHASRWGLQMDDFIASALTAAPVLDRARASLAAAELGVTAAKWQFGPTPSLSIESTTKGQFVKVLRVQQPLYTGGGLTANLRSAHIAVHSSQQEMAAARRQLKINLVSTWADWVKSSQRAASLEQLTRQHETLLAMIQRRTNAGTATNADAALAAARLSAVQTEWTQARMESDLQRQQLQRLSHHPVPPSLMHALDGRTPAAPTLAQMLNSIQLSPDMGLARAGVDQAHQELARSKASLMPTLSLRFDRQTGAVRDTRIGLVLQSGLTNGLGSFAGIDAARSRIQAAEAAVAATEEDLFNRYHLEFTRYASADASASAAMGTAASSDQVLASYQRQFAAGKRAWLDLLNMVRENHATRQSQHDAAVEARASLYRLRILMDTSSQ</sequence>
<dbReference type="PANTHER" id="PTHR30026">
    <property type="entry name" value="OUTER MEMBRANE PROTEIN TOLC"/>
    <property type="match status" value="1"/>
</dbReference>
<accession>A0ABR6GLQ9</accession>